<dbReference type="RefSeq" id="WP_343793706.1">
    <property type="nucleotide sequence ID" value="NZ_BAAAEU010000025.1"/>
</dbReference>
<evidence type="ECO:0000313" key="3">
    <source>
        <dbReference type="Proteomes" id="UP001501523"/>
    </source>
</evidence>
<dbReference type="Proteomes" id="UP001501523">
    <property type="component" value="Unassembled WGS sequence"/>
</dbReference>
<keyword evidence="1" id="KW-0732">Signal</keyword>
<proteinExistence type="predicted"/>
<accession>A0ABP3U7X5</accession>
<sequence>MQAVLLALLVFAMIPEDGAAGPAHAQLVDTQAPQDALTPAQHADIAARLQRRVVSLRRAGTIAQPTSVATAADFDLASQNVPKPFYSGTGFDWRYTLPADAPAGAWLLRAVFEGPRTSMRSRSVPM</sequence>
<feature type="chain" id="PRO_5046694116" evidence="1">
    <location>
        <begin position="20"/>
        <end position="126"/>
    </location>
</feature>
<evidence type="ECO:0000256" key="1">
    <source>
        <dbReference type="SAM" id="SignalP"/>
    </source>
</evidence>
<dbReference type="EMBL" id="BAAAEU010000025">
    <property type="protein sequence ID" value="GAA0723562.1"/>
    <property type="molecule type" value="Genomic_DNA"/>
</dbReference>
<organism evidence="2 3">
    <name type="scientific">Dokdonella soli</name>
    <dbReference type="NCBI Taxonomy" id="529810"/>
    <lineage>
        <taxon>Bacteria</taxon>
        <taxon>Pseudomonadati</taxon>
        <taxon>Pseudomonadota</taxon>
        <taxon>Gammaproteobacteria</taxon>
        <taxon>Lysobacterales</taxon>
        <taxon>Rhodanobacteraceae</taxon>
        <taxon>Dokdonella</taxon>
    </lineage>
</organism>
<evidence type="ECO:0000313" key="2">
    <source>
        <dbReference type="EMBL" id="GAA0723562.1"/>
    </source>
</evidence>
<protein>
    <submittedName>
        <fullName evidence="2">Uncharacterized protein</fullName>
    </submittedName>
</protein>
<gene>
    <name evidence="2" type="ORF">GCM10009105_35680</name>
</gene>
<keyword evidence="3" id="KW-1185">Reference proteome</keyword>
<comment type="caution">
    <text evidence="2">The sequence shown here is derived from an EMBL/GenBank/DDBJ whole genome shotgun (WGS) entry which is preliminary data.</text>
</comment>
<name>A0ABP3U7X5_9GAMM</name>
<feature type="signal peptide" evidence="1">
    <location>
        <begin position="1"/>
        <end position="19"/>
    </location>
</feature>
<reference evidence="3" key="1">
    <citation type="journal article" date="2019" name="Int. J. Syst. Evol. Microbiol.">
        <title>The Global Catalogue of Microorganisms (GCM) 10K type strain sequencing project: providing services to taxonomists for standard genome sequencing and annotation.</title>
        <authorList>
            <consortium name="The Broad Institute Genomics Platform"/>
            <consortium name="The Broad Institute Genome Sequencing Center for Infectious Disease"/>
            <person name="Wu L."/>
            <person name="Ma J."/>
        </authorList>
    </citation>
    <scope>NUCLEOTIDE SEQUENCE [LARGE SCALE GENOMIC DNA]</scope>
    <source>
        <strain evidence="3">JCM 15421</strain>
    </source>
</reference>